<proteinExistence type="predicted"/>
<accession>A0A918DHZ4</accession>
<protein>
    <recommendedName>
        <fullName evidence="4">Transmembrane protein</fullName>
    </recommendedName>
</protein>
<evidence type="ECO:0000313" key="3">
    <source>
        <dbReference type="Proteomes" id="UP000606935"/>
    </source>
</evidence>
<organism evidence="2 3">
    <name type="scientific">Bowmanella pacifica</name>
    <dbReference type="NCBI Taxonomy" id="502051"/>
    <lineage>
        <taxon>Bacteria</taxon>
        <taxon>Pseudomonadati</taxon>
        <taxon>Pseudomonadota</taxon>
        <taxon>Gammaproteobacteria</taxon>
        <taxon>Alteromonadales</taxon>
        <taxon>Alteromonadaceae</taxon>
        <taxon>Bowmanella</taxon>
    </lineage>
</organism>
<name>A0A918DHZ4_9ALTE</name>
<dbReference type="RefSeq" id="WP_188690163.1">
    <property type="nucleotide sequence ID" value="NZ_BMLS01000001.1"/>
</dbReference>
<gene>
    <name evidence="2" type="ORF">GCM10010982_06330</name>
</gene>
<reference evidence="2" key="2">
    <citation type="submission" date="2020-09" db="EMBL/GenBank/DDBJ databases">
        <authorList>
            <person name="Sun Q."/>
            <person name="Zhou Y."/>
        </authorList>
    </citation>
    <scope>NUCLEOTIDE SEQUENCE</scope>
    <source>
        <strain evidence="2">CGMCC 1.7086</strain>
    </source>
</reference>
<evidence type="ECO:0000313" key="2">
    <source>
        <dbReference type="EMBL" id="GGO65169.1"/>
    </source>
</evidence>
<keyword evidence="1" id="KW-1133">Transmembrane helix</keyword>
<sequence length="149" mass="16408">MSRVKALADKTHGHSDEAAAFAALFSSFLALMTLVMRQWLATVQLFKVRVEMAARSLFYAAVLYMVFCSLLIAMWIAFCGMAVTWAISLGVHWSLAMSSALLINAGVAWYVLRSARCLLKTALDPEHPTSQSTYLKENGNDAVGRMVGR</sequence>
<reference evidence="2" key="1">
    <citation type="journal article" date="2014" name="Int. J. Syst. Evol. Microbiol.">
        <title>Complete genome sequence of Corynebacterium casei LMG S-19264T (=DSM 44701T), isolated from a smear-ripened cheese.</title>
        <authorList>
            <consortium name="US DOE Joint Genome Institute (JGI-PGF)"/>
            <person name="Walter F."/>
            <person name="Albersmeier A."/>
            <person name="Kalinowski J."/>
            <person name="Ruckert C."/>
        </authorList>
    </citation>
    <scope>NUCLEOTIDE SEQUENCE</scope>
    <source>
        <strain evidence="2">CGMCC 1.7086</strain>
    </source>
</reference>
<feature type="transmembrane region" description="Helical" evidence="1">
    <location>
        <begin position="93"/>
        <end position="112"/>
    </location>
</feature>
<dbReference type="AlphaFoldDB" id="A0A918DHZ4"/>
<feature type="transmembrane region" description="Helical" evidence="1">
    <location>
        <begin position="57"/>
        <end position="87"/>
    </location>
</feature>
<feature type="transmembrane region" description="Helical" evidence="1">
    <location>
        <begin position="18"/>
        <end position="36"/>
    </location>
</feature>
<keyword evidence="1" id="KW-0472">Membrane</keyword>
<comment type="caution">
    <text evidence="2">The sequence shown here is derived from an EMBL/GenBank/DDBJ whole genome shotgun (WGS) entry which is preliminary data.</text>
</comment>
<dbReference type="Proteomes" id="UP000606935">
    <property type="component" value="Unassembled WGS sequence"/>
</dbReference>
<evidence type="ECO:0008006" key="4">
    <source>
        <dbReference type="Google" id="ProtNLM"/>
    </source>
</evidence>
<keyword evidence="1" id="KW-0812">Transmembrane</keyword>
<keyword evidence="3" id="KW-1185">Reference proteome</keyword>
<evidence type="ECO:0000256" key="1">
    <source>
        <dbReference type="SAM" id="Phobius"/>
    </source>
</evidence>
<dbReference type="EMBL" id="BMLS01000001">
    <property type="protein sequence ID" value="GGO65169.1"/>
    <property type="molecule type" value="Genomic_DNA"/>
</dbReference>